<dbReference type="PATRIC" id="fig|1165867.3.peg.220"/>
<evidence type="ECO:0000313" key="2">
    <source>
        <dbReference type="EMBL" id="EID81788.1"/>
    </source>
</evidence>
<comment type="caution">
    <text evidence="2">The sequence shown here is derived from an EMBL/GenBank/DDBJ whole genome shotgun (WGS) entry which is preliminary data.</text>
</comment>
<feature type="compositionally biased region" description="Basic residues" evidence="1">
    <location>
        <begin position="401"/>
        <end position="422"/>
    </location>
</feature>
<feature type="compositionally biased region" description="Polar residues" evidence="1">
    <location>
        <begin position="364"/>
        <end position="378"/>
    </location>
</feature>
<feature type="region of interest" description="Disordered" evidence="1">
    <location>
        <begin position="443"/>
        <end position="531"/>
    </location>
</feature>
<name>I0WZH2_RHOOP</name>
<reference evidence="2 3" key="1">
    <citation type="journal article" date="2012" name="J. Bacteriol.">
        <title>Draft genome sequence of the nitrophenol-degrading actinomycete Rhodococcus imtechensis RKJ300.</title>
        <authorList>
            <person name="Vikram S."/>
            <person name="Kumar S."/>
            <person name="Subramanian S."/>
            <person name="Raghava G.P."/>
        </authorList>
    </citation>
    <scope>NUCLEOTIDE SEQUENCE [LARGE SCALE GENOMIC DNA]</scope>
    <source>
        <strain evidence="2 3">RKJ300</strain>
    </source>
</reference>
<feature type="region of interest" description="Disordered" evidence="1">
    <location>
        <begin position="350"/>
        <end position="430"/>
    </location>
</feature>
<evidence type="ECO:0000313" key="3">
    <source>
        <dbReference type="Proteomes" id="UP000006447"/>
    </source>
</evidence>
<dbReference type="Proteomes" id="UP000006447">
    <property type="component" value="Unassembled WGS sequence"/>
</dbReference>
<dbReference type="AlphaFoldDB" id="I0WZH2"/>
<evidence type="ECO:0000256" key="1">
    <source>
        <dbReference type="SAM" id="MobiDB-lite"/>
    </source>
</evidence>
<accession>I0WZH2</accession>
<feature type="compositionally biased region" description="Basic residues" evidence="1">
    <location>
        <begin position="456"/>
        <end position="471"/>
    </location>
</feature>
<protein>
    <submittedName>
        <fullName evidence="2">Uncharacterized protein</fullName>
    </submittedName>
</protein>
<organism evidence="2 3">
    <name type="scientific">Rhodococcus opacus RKJ300 = JCM 13270</name>
    <dbReference type="NCBI Taxonomy" id="1165867"/>
    <lineage>
        <taxon>Bacteria</taxon>
        <taxon>Bacillati</taxon>
        <taxon>Actinomycetota</taxon>
        <taxon>Actinomycetes</taxon>
        <taxon>Mycobacteriales</taxon>
        <taxon>Nocardiaceae</taxon>
        <taxon>Rhodococcus</taxon>
    </lineage>
</organism>
<dbReference type="EMBL" id="AJJH01000009">
    <property type="protein sequence ID" value="EID81788.1"/>
    <property type="molecule type" value="Genomic_DNA"/>
</dbReference>
<proteinExistence type="predicted"/>
<gene>
    <name evidence="2" type="ORF">W59_01119</name>
</gene>
<sequence length="556" mass="62848">MNRRSGWLAYWPPDRPDLIMTIPRSVADVLTTHTLFEVECIDRMYLNVYVPGLQYAPGLVAYVHRQLGLPVASTAPLARITDRFSAAVHRFADTRHIPWVDFARGQRKDDVMHEYLEQFTAPEGVVFVGRAQERTPLFRTEKRRDADGKSYPWIVKTTGMVNHYYFYCVDADFGPFFLKFCSYFPYNAKLCINGHHWAQRQAARAGLGFTALDNAFAAVDDPVALQAICDRLTGPRIDALLRKWLAILPDPFTDTDRDAGYRYDLSVLQAEFSLTQMLDAPVSGRVFFEQVIRDNLDLGRPDQVTLVFDRRLMRRGPRATPGRFRTRVMTEGVTPSLHVDYKHTTIKQYHNRDAPYAPKPPSTTPAISTSGNDDTSARTAGDRLPRQPTPAARRATQPRPDHRRQRPHRRHRSGHHPHRHPRPGLAVHRPVQPRPALRTAGLPAAPERIHQQGPAHPHRRAARTRPGHGVHRANDLRPAPAQNSQPHHPDRAHPPLPSHRPRTRHREVPHLCPRPGPTHRPGELATPTTTPGRLRAAATAYRTAVDTLTATAQLAA</sequence>